<proteinExistence type="predicted"/>
<sequence length="133" mass="15186">MVGCKNNGERQDVYLASRSVPKSSKRMQILQQWHGRVTLISSVGFLARLIDLTSGDDKESSEVEFFWHHLSPENRQSVCLGTTFKWLIGYKTNDGTTRRFSEIKLDRPGCWKGDDFKKADACADKLSQGIKWD</sequence>
<evidence type="ECO:0000313" key="1">
    <source>
        <dbReference type="EMBL" id="GCD64157.1"/>
    </source>
</evidence>
<dbReference type="RefSeq" id="WP_124297915.1">
    <property type="nucleotide sequence ID" value="NZ_BDEV01000159.1"/>
</dbReference>
<accession>A0A401X8V1</accession>
<dbReference type="AlphaFoldDB" id="A0A401X8V1"/>
<protein>
    <submittedName>
        <fullName evidence="1">Uncharacterized protein</fullName>
    </submittedName>
</protein>
<reference evidence="1 2" key="1">
    <citation type="submission" date="2016-06" db="EMBL/GenBank/DDBJ databases">
        <title>Acetobacter pasteurianus NBRC 3278 whole genome sequencing project.</title>
        <authorList>
            <person name="Matsutani M."/>
            <person name="Shiwa Y."/>
            <person name="Okamoto-Kainuma A."/>
            <person name="Ishikawa M."/>
            <person name="Koizumi Y."/>
            <person name="Yoshikawa H."/>
            <person name="Yakushi T."/>
            <person name="Matsushita K."/>
        </authorList>
    </citation>
    <scope>NUCLEOTIDE SEQUENCE [LARGE SCALE GENOMIC DNA]</scope>
    <source>
        <strain evidence="1 2">NBRC 3278</strain>
    </source>
</reference>
<name>A0A401X8V1_ACEPA</name>
<comment type="caution">
    <text evidence="1">The sequence shown here is derived from an EMBL/GenBank/DDBJ whole genome shotgun (WGS) entry which is preliminary data.</text>
</comment>
<keyword evidence="2" id="KW-1185">Reference proteome</keyword>
<organism evidence="1 2">
    <name type="scientific">Acetobacter pasteurianus NBRC 3278</name>
    <dbReference type="NCBI Taxonomy" id="1226660"/>
    <lineage>
        <taxon>Bacteria</taxon>
        <taxon>Pseudomonadati</taxon>
        <taxon>Pseudomonadota</taxon>
        <taxon>Alphaproteobacteria</taxon>
        <taxon>Acetobacterales</taxon>
        <taxon>Acetobacteraceae</taxon>
        <taxon>Acetobacter</taxon>
    </lineage>
</organism>
<evidence type="ECO:0000313" key="2">
    <source>
        <dbReference type="Proteomes" id="UP000287385"/>
    </source>
</evidence>
<dbReference type="Proteomes" id="UP000287385">
    <property type="component" value="Unassembled WGS sequence"/>
</dbReference>
<dbReference type="EMBL" id="BDEV01000159">
    <property type="protein sequence ID" value="GCD64157.1"/>
    <property type="molecule type" value="Genomic_DNA"/>
</dbReference>
<gene>
    <name evidence="1" type="ORF">NBRC3278_3250</name>
</gene>